<dbReference type="EC" id="1.7.1.4" evidence="6"/>
<keyword evidence="6" id="KW-0560">Oxidoreductase</keyword>
<dbReference type="InterPro" id="IPR017941">
    <property type="entry name" value="Rieske_2Fe-2S"/>
</dbReference>
<evidence type="ECO:0000256" key="1">
    <source>
        <dbReference type="ARBA" id="ARBA00022714"/>
    </source>
</evidence>
<dbReference type="Gene3D" id="2.102.10.10">
    <property type="entry name" value="Rieske [2Fe-2S] iron-sulphur domain"/>
    <property type="match status" value="1"/>
</dbReference>
<keyword evidence="2" id="KW-0479">Metal-binding</keyword>
<gene>
    <name evidence="6" type="ORF">MNBD_UNCLBAC01-1261</name>
</gene>
<evidence type="ECO:0000256" key="2">
    <source>
        <dbReference type="ARBA" id="ARBA00022723"/>
    </source>
</evidence>
<keyword evidence="3" id="KW-0408">Iron</keyword>
<keyword evidence="4" id="KW-0411">Iron-sulfur</keyword>
<dbReference type="Pfam" id="PF00355">
    <property type="entry name" value="Rieske"/>
    <property type="match status" value="1"/>
</dbReference>
<evidence type="ECO:0000256" key="3">
    <source>
        <dbReference type="ARBA" id="ARBA00023004"/>
    </source>
</evidence>
<dbReference type="GO" id="GO:0008942">
    <property type="term" value="F:nitrite reductase [NAD(P)H] activity"/>
    <property type="evidence" value="ECO:0007669"/>
    <property type="project" value="UniProtKB-EC"/>
</dbReference>
<feature type="domain" description="Rieske" evidence="5">
    <location>
        <begin position="15"/>
        <end position="109"/>
    </location>
</feature>
<evidence type="ECO:0000256" key="4">
    <source>
        <dbReference type="ARBA" id="ARBA00023014"/>
    </source>
</evidence>
<accession>A0A3B1E3G6</accession>
<dbReference type="SUPFAM" id="SSF50022">
    <property type="entry name" value="ISP domain"/>
    <property type="match status" value="1"/>
</dbReference>
<proteinExistence type="predicted"/>
<organism evidence="6">
    <name type="scientific">hydrothermal vent metagenome</name>
    <dbReference type="NCBI Taxonomy" id="652676"/>
    <lineage>
        <taxon>unclassified sequences</taxon>
        <taxon>metagenomes</taxon>
        <taxon>ecological metagenomes</taxon>
    </lineage>
</organism>
<dbReference type="PROSITE" id="PS51296">
    <property type="entry name" value="RIESKE"/>
    <property type="match status" value="1"/>
</dbReference>
<dbReference type="GO" id="GO:0046872">
    <property type="term" value="F:metal ion binding"/>
    <property type="evidence" value="ECO:0007669"/>
    <property type="project" value="UniProtKB-KW"/>
</dbReference>
<evidence type="ECO:0000259" key="5">
    <source>
        <dbReference type="PROSITE" id="PS51296"/>
    </source>
</evidence>
<sequence length="112" mass="12163">MDKGKGGKYMNTQQVNLGSIDQIGLGHGHCFIVEGKKIAVFRLRGGELKAIEHLCPHDQGPLADGMIGDGKVVCPLHGHKFDLSTGEGSEGRECVKVFKIEEKDGQIFVEVF</sequence>
<dbReference type="GO" id="GO:0042128">
    <property type="term" value="P:nitrate assimilation"/>
    <property type="evidence" value="ECO:0007669"/>
    <property type="project" value="UniProtKB-KW"/>
</dbReference>
<protein>
    <submittedName>
        <fullName evidence="6">Nitrite reductase [NAD(P)H] small subunit</fullName>
        <ecNumber evidence="6">1.7.1.4</ecNumber>
    </submittedName>
</protein>
<reference evidence="6" key="1">
    <citation type="submission" date="2018-06" db="EMBL/GenBank/DDBJ databases">
        <authorList>
            <person name="Zhirakovskaya E."/>
        </authorList>
    </citation>
    <scope>NUCLEOTIDE SEQUENCE</scope>
</reference>
<keyword evidence="1" id="KW-0001">2Fe-2S</keyword>
<dbReference type="PANTHER" id="PTHR21496:SF23">
    <property type="entry name" value="3-PHENYLPROPIONATE_CINNAMIC ACID DIOXYGENASE FERREDOXIN SUBUNIT"/>
    <property type="match status" value="1"/>
</dbReference>
<dbReference type="AlphaFoldDB" id="A0A3B1E3G6"/>
<dbReference type="InterPro" id="IPR036922">
    <property type="entry name" value="Rieske_2Fe-2S_sf"/>
</dbReference>
<name>A0A3B1E3G6_9ZZZZ</name>
<dbReference type="PANTHER" id="PTHR21496">
    <property type="entry name" value="FERREDOXIN-RELATED"/>
    <property type="match status" value="1"/>
</dbReference>
<dbReference type="GO" id="GO:0051537">
    <property type="term" value="F:2 iron, 2 sulfur cluster binding"/>
    <property type="evidence" value="ECO:0007669"/>
    <property type="project" value="UniProtKB-KW"/>
</dbReference>
<evidence type="ECO:0000313" key="6">
    <source>
        <dbReference type="EMBL" id="VAX36747.1"/>
    </source>
</evidence>
<dbReference type="EMBL" id="UOGJ01000110">
    <property type="protein sequence ID" value="VAX36747.1"/>
    <property type="molecule type" value="Genomic_DNA"/>
</dbReference>